<dbReference type="InterPro" id="IPR007889">
    <property type="entry name" value="HTH_Psq"/>
</dbReference>
<evidence type="ECO:0000313" key="6">
    <source>
        <dbReference type="Proteomes" id="UP001159363"/>
    </source>
</evidence>
<dbReference type="Proteomes" id="UP001159363">
    <property type="component" value="Chromosome 2"/>
</dbReference>
<evidence type="ECO:0008006" key="7">
    <source>
        <dbReference type="Google" id="ProtNLM"/>
    </source>
</evidence>
<name>A0ABQ9I5K8_9NEOP</name>
<evidence type="ECO:0000259" key="3">
    <source>
        <dbReference type="Pfam" id="PF04218"/>
    </source>
</evidence>
<dbReference type="EMBL" id="JARBHB010000002">
    <property type="protein sequence ID" value="KAJ8891926.1"/>
    <property type="molecule type" value="Genomic_DNA"/>
</dbReference>
<dbReference type="Pfam" id="PF13359">
    <property type="entry name" value="DDE_Tnp_4"/>
    <property type="match status" value="1"/>
</dbReference>
<comment type="caution">
    <text evidence="5">The sequence shown here is derived from an EMBL/GenBank/DDBJ whole genome shotgun (WGS) entry which is preliminary data.</text>
</comment>
<evidence type="ECO:0000256" key="2">
    <source>
        <dbReference type="ARBA" id="ARBA00022723"/>
    </source>
</evidence>
<reference evidence="5 6" key="1">
    <citation type="submission" date="2023-02" db="EMBL/GenBank/DDBJ databases">
        <title>LHISI_Scaffold_Assembly.</title>
        <authorList>
            <person name="Stuart O.P."/>
            <person name="Cleave R."/>
            <person name="Magrath M.J.L."/>
            <person name="Mikheyev A.S."/>
        </authorList>
    </citation>
    <scope>NUCLEOTIDE SEQUENCE [LARGE SCALE GENOMIC DNA]</scope>
    <source>
        <strain evidence="5">Daus_M_001</strain>
        <tissue evidence="5">Leg muscle</tissue>
    </source>
</reference>
<keyword evidence="2" id="KW-0479">Metal-binding</keyword>
<feature type="domain" description="DDE Tnp4" evidence="4">
    <location>
        <begin position="102"/>
        <end position="225"/>
    </location>
</feature>
<accession>A0ABQ9I5K8</accession>
<proteinExistence type="predicted"/>
<evidence type="ECO:0000259" key="4">
    <source>
        <dbReference type="Pfam" id="PF13359"/>
    </source>
</evidence>
<dbReference type="Pfam" id="PF04218">
    <property type="entry name" value="CENP-B_N"/>
    <property type="match status" value="1"/>
</dbReference>
<protein>
    <recommendedName>
        <fullName evidence="7">DDE Tnp4 domain-containing protein</fullName>
    </recommendedName>
</protein>
<comment type="cofactor">
    <cofactor evidence="1">
        <name>a divalent metal cation</name>
        <dbReference type="ChEBI" id="CHEBI:60240"/>
    </cofactor>
</comment>
<gene>
    <name evidence="5" type="ORF">PR048_004485</name>
</gene>
<sequence length="233" mass="26211">MNVYQFEMLVSLLKPCLLKRSCRKPLTLEQKLCMVLKYLAQGGSSQSLAREFCVGRSTMNKVIIEVCSALWNVSSTKYMSQPTEREWEGIVTDFWENPNGFYDANYTFKCVDVRDYGLKNDGSVFAASAFGQLLLTENVTCLPHRMLSGSNIYSPYTFVGDAALPLKSCIMKPCPGNNLCAAETIFNYRLSRSMKTVENAVGILGVRWQIYNQAIAGSARNCNEYCYGYNVFT</sequence>
<evidence type="ECO:0000256" key="1">
    <source>
        <dbReference type="ARBA" id="ARBA00001968"/>
    </source>
</evidence>
<feature type="domain" description="HTH psq-type" evidence="3">
    <location>
        <begin position="23"/>
        <end position="62"/>
    </location>
</feature>
<dbReference type="InterPro" id="IPR027806">
    <property type="entry name" value="HARBI1_dom"/>
</dbReference>
<evidence type="ECO:0000313" key="5">
    <source>
        <dbReference type="EMBL" id="KAJ8891926.1"/>
    </source>
</evidence>
<keyword evidence="6" id="KW-1185">Reference proteome</keyword>
<organism evidence="5 6">
    <name type="scientific">Dryococelus australis</name>
    <dbReference type="NCBI Taxonomy" id="614101"/>
    <lineage>
        <taxon>Eukaryota</taxon>
        <taxon>Metazoa</taxon>
        <taxon>Ecdysozoa</taxon>
        <taxon>Arthropoda</taxon>
        <taxon>Hexapoda</taxon>
        <taxon>Insecta</taxon>
        <taxon>Pterygota</taxon>
        <taxon>Neoptera</taxon>
        <taxon>Polyneoptera</taxon>
        <taxon>Phasmatodea</taxon>
        <taxon>Verophasmatodea</taxon>
        <taxon>Anareolatae</taxon>
        <taxon>Phasmatidae</taxon>
        <taxon>Eurycanthinae</taxon>
        <taxon>Dryococelus</taxon>
    </lineage>
</organism>